<organism evidence="3 4">
    <name type="scientific">Intestinimonas massiliensis</name>
    <name type="common">ex Afouda et al. 2020</name>
    <dbReference type="NCBI Taxonomy" id="1673721"/>
    <lineage>
        <taxon>Bacteria</taxon>
        <taxon>Bacillati</taxon>
        <taxon>Bacillota</taxon>
        <taxon>Clostridia</taxon>
        <taxon>Eubacteriales</taxon>
        <taxon>Intestinimonas</taxon>
    </lineage>
</organism>
<evidence type="ECO:0000313" key="3">
    <source>
        <dbReference type="EMBL" id="MCG4527137.1"/>
    </source>
</evidence>
<comment type="caution">
    <text evidence="3">The sequence shown here is derived from an EMBL/GenBank/DDBJ whole genome shotgun (WGS) entry which is preliminary data.</text>
</comment>
<dbReference type="CDD" id="cd00093">
    <property type="entry name" value="HTH_XRE"/>
    <property type="match status" value="2"/>
</dbReference>
<dbReference type="PANTHER" id="PTHR46558">
    <property type="entry name" value="TRACRIPTIONAL REGULATORY PROTEIN-RELATED-RELATED"/>
    <property type="match status" value="1"/>
</dbReference>
<evidence type="ECO:0000256" key="1">
    <source>
        <dbReference type="ARBA" id="ARBA00023125"/>
    </source>
</evidence>
<feature type="domain" description="HTH cro/C1-type" evidence="2">
    <location>
        <begin position="128"/>
        <end position="160"/>
    </location>
</feature>
<dbReference type="Pfam" id="PF12844">
    <property type="entry name" value="HTH_19"/>
    <property type="match status" value="1"/>
</dbReference>
<dbReference type="PROSITE" id="PS50943">
    <property type="entry name" value="HTH_CROC1"/>
    <property type="match status" value="2"/>
</dbReference>
<accession>A0ABS9M8K6</accession>
<proteinExistence type="predicted"/>
<protein>
    <submittedName>
        <fullName evidence="3">Helix-turn-helix domain-containing protein</fullName>
    </submittedName>
</protein>
<evidence type="ECO:0000259" key="2">
    <source>
        <dbReference type="PROSITE" id="PS50943"/>
    </source>
</evidence>
<dbReference type="SUPFAM" id="SSF47413">
    <property type="entry name" value="lambda repressor-like DNA-binding domains"/>
    <property type="match status" value="2"/>
</dbReference>
<dbReference type="PANTHER" id="PTHR46558:SF11">
    <property type="entry name" value="HTH-TYPE TRANSCRIPTIONAL REGULATOR XRE"/>
    <property type="match status" value="1"/>
</dbReference>
<evidence type="ECO:0000313" key="4">
    <source>
        <dbReference type="Proteomes" id="UP001200313"/>
    </source>
</evidence>
<dbReference type="RefSeq" id="WP_172592787.1">
    <property type="nucleotide sequence ID" value="NZ_JAKNJB010000011.1"/>
</dbReference>
<dbReference type="InterPro" id="IPR001387">
    <property type="entry name" value="Cro/C1-type_HTH"/>
</dbReference>
<feature type="domain" description="HTH cro/C1-type" evidence="2">
    <location>
        <begin position="57"/>
        <end position="112"/>
    </location>
</feature>
<dbReference type="SMART" id="SM00530">
    <property type="entry name" value="HTH_XRE"/>
    <property type="match status" value="2"/>
</dbReference>
<dbReference type="Gene3D" id="1.10.260.40">
    <property type="entry name" value="lambda repressor-like DNA-binding domains"/>
    <property type="match status" value="2"/>
</dbReference>
<dbReference type="EMBL" id="JAKNJB010000011">
    <property type="protein sequence ID" value="MCG4527137.1"/>
    <property type="molecule type" value="Genomic_DNA"/>
</dbReference>
<keyword evidence="4" id="KW-1185">Reference proteome</keyword>
<dbReference type="InterPro" id="IPR010982">
    <property type="entry name" value="Lambda_DNA-bd_dom_sf"/>
</dbReference>
<name>A0ABS9M8K6_9FIRM</name>
<gene>
    <name evidence="3" type="ORF">L0P79_08590</name>
</gene>
<dbReference type="Proteomes" id="UP001200313">
    <property type="component" value="Unassembled WGS sequence"/>
</dbReference>
<dbReference type="Pfam" id="PF01381">
    <property type="entry name" value="HTH_3"/>
    <property type="match status" value="1"/>
</dbReference>
<keyword evidence="1" id="KW-0238">DNA-binding</keyword>
<sequence length="173" mass="20717">MEVRCYILISNISGSVKVAPLQILQFPVILPHKFQDAEKFNLQFSDFSEITETADKLRWLRYQKGLRQRDVADYAGIYRSTYIHYEEYGKDFYSPKHMEKIAQLFEVPVERLLDDYNLFLRNGQGKQIKAIRMKLGLTQREYADRLGISLCNLKQWEQNRKQLFKSTWEKYFK</sequence>
<reference evidence="3 4" key="1">
    <citation type="submission" date="2022-01" db="EMBL/GenBank/DDBJ databases">
        <title>Collection of gut derived symbiotic bacterial strains cultured from healthy donors.</title>
        <authorList>
            <person name="Lin H."/>
            <person name="Kohout C."/>
            <person name="Waligurski E."/>
            <person name="Pamer E.G."/>
        </authorList>
    </citation>
    <scope>NUCLEOTIDE SEQUENCE [LARGE SCALE GENOMIC DNA]</scope>
    <source>
        <strain evidence="3 4">DFI.3.7</strain>
    </source>
</reference>